<feature type="chain" id="PRO_5042845667" evidence="9">
    <location>
        <begin position="20"/>
        <end position="513"/>
    </location>
</feature>
<protein>
    <submittedName>
        <fullName evidence="13">Mechanosensitive ion channel</fullName>
    </submittedName>
</protein>
<keyword evidence="3" id="KW-1003">Cell membrane</keyword>
<comment type="subcellular location">
    <subcellularLocation>
        <location evidence="1">Cell membrane</location>
        <topology evidence="1">Multi-pass membrane protein</topology>
    </subcellularLocation>
</comment>
<dbReference type="PANTHER" id="PTHR43634">
    <property type="entry name" value="OW CONDUCTANCE MECHANOSENSITIVE CHANNEL"/>
    <property type="match status" value="1"/>
</dbReference>
<evidence type="ECO:0000256" key="8">
    <source>
        <dbReference type="SAM" id="Phobius"/>
    </source>
</evidence>
<name>A0AAQ3LBV1_9BACT</name>
<accession>A0AAQ3LBV1</accession>
<feature type="transmembrane region" description="Helical" evidence="8">
    <location>
        <begin position="141"/>
        <end position="163"/>
    </location>
</feature>
<feature type="domain" description="Mechanosensitive ion channel MscS" evidence="10">
    <location>
        <begin position="304"/>
        <end position="372"/>
    </location>
</feature>
<dbReference type="PANTHER" id="PTHR43634:SF2">
    <property type="entry name" value="LOW CONDUCTANCE MECHANOSENSITIVE CHANNEL YNAI"/>
    <property type="match status" value="1"/>
</dbReference>
<evidence type="ECO:0000256" key="3">
    <source>
        <dbReference type="ARBA" id="ARBA00022475"/>
    </source>
</evidence>
<evidence type="ECO:0000256" key="7">
    <source>
        <dbReference type="SAM" id="MobiDB-lite"/>
    </source>
</evidence>
<dbReference type="Gene3D" id="3.30.70.100">
    <property type="match status" value="1"/>
</dbReference>
<dbReference type="KEGG" id="puo:RZN69_09020"/>
<dbReference type="SUPFAM" id="SSF82861">
    <property type="entry name" value="Mechanosensitive channel protein MscS (YggB), transmembrane region"/>
    <property type="match status" value="1"/>
</dbReference>
<dbReference type="InterPro" id="IPR049278">
    <property type="entry name" value="MS_channel_C"/>
</dbReference>
<dbReference type="RefSeq" id="WP_317835772.1">
    <property type="nucleotide sequence ID" value="NZ_CP136920.1"/>
</dbReference>
<dbReference type="GO" id="GO:0005886">
    <property type="term" value="C:plasma membrane"/>
    <property type="evidence" value="ECO:0007669"/>
    <property type="project" value="UniProtKB-SubCell"/>
</dbReference>
<dbReference type="InterPro" id="IPR023408">
    <property type="entry name" value="MscS_beta-dom_sf"/>
</dbReference>
<dbReference type="InterPro" id="IPR049142">
    <property type="entry name" value="MS_channel_1st"/>
</dbReference>
<keyword evidence="14" id="KW-1185">Reference proteome</keyword>
<keyword evidence="5 8" id="KW-1133">Transmembrane helix</keyword>
<feature type="compositionally biased region" description="Basic and acidic residues" evidence="7">
    <location>
        <begin position="490"/>
        <end position="500"/>
    </location>
</feature>
<dbReference type="SUPFAM" id="SSF50182">
    <property type="entry name" value="Sm-like ribonucleoproteins"/>
    <property type="match status" value="1"/>
</dbReference>
<dbReference type="Gene3D" id="2.30.30.60">
    <property type="match status" value="1"/>
</dbReference>
<dbReference type="Pfam" id="PF21088">
    <property type="entry name" value="MS_channel_1st"/>
    <property type="match status" value="1"/>
</dbReference>
<dbReference type="Pfam" id="PF00924">
    <property type="entry name" value="MS_channel_2nd"/>
    <property type="match status" value="1"/>
</dbReference>
<feature type="compositionally biased region" description="Low complexity" evidence="7">
    <location>
        <begin position="38"/>
        <end position="75"/>
    </location>
</feature>
<evidence type="ECO:0000313" key="14">
    <source>
        <dbReference type="Proteomes" id="UP001304300"/>
    </source>
</evidence>
<organism evidence="13 14">
    <name type="scientific">Rubellicoccus peritrichatus</name>
    <dbReference type="NCBI Taxonomy" id="3080537"/>
    <lineage>
        <taxon>Bacteria</taxon>
        <taxon>Pseudomonadati</taxon>
        <taxon>Verrucomicrobiota</taxon>
        <taxon>Opitutia</taxon>
        <taxon>Puniceicoccales</taxon>
        <taxon>Cerasicoccaceae</taxon>
        <taxon>Rubellicoccus</taxon>
    </lineage>
</organism>
<dbReference type="InterPro" id="IPR011066">
    <property type="entry name" value="MscS_channel_C_sf"/>
</dbReference>
<dbReference type="InterPro" id="IPR006685">
    <property type="entry name" value="MscS_channel_2nd"/>
</dbReference>
<evidence type="ECO:0000259" key="10">
    <source>
        <dbReference type="Pfam" id="PF00924"/>
    </source>
</evidence>
<comment type="similarity">
    <text evidence="2">Belongs to the MscS (TC 1.A.23) family.</text>
</comment>
<evidence type="ECO:0000256" key="4">
    <source>
        <dbReference type="ARBA" id="ARBA00022692"/>
    </source>
</evidence>
<dbReference type="InterPro" id="IPR045042">
    <property type="entry name" value="YnaI-like"/>
</dbReference>
<dbReference type="Pfam" id="PF21082">
    <property type="entry name" value="MS_channel_3rd"/>
    <property type="match status" value="1"/>
</dbReference>
<evidence type="ECO:0000313" key="13">
    <source>
        <dbReference type="EMBL" id="WOO43229.1"/>
    </source>
</evidence>
<dbReference type="InterPro" id="IPR011014">
    <property type="entry name" value="MscS_channel_TM-2"/>
</dbReference>
<feature type="domain" description="Mechanosensitive ion channel transmembrane helices 2/3" evidence="12">
    <location>
        <begin position="266"/>
        <end position="303"/>
    </location>
</feature>
<dbReference type="SUPFAM" id="SSF82689">
    <property type="entry name" value="Mechanosensitive channel protein MscS (YggB), C-terminal domain"/>
    <property type="match status" value="1"/>
</dbReference>
<feature type="transmembrane region" description="Helical" evidence="8">
    <location>
        <begin position="267"/>
        <end position="300"/>
    </location>
</feature>
<sequence>MMRIALLCAVLLGLCSSQASVVTTKALSAFVLVAQTPTAPATTTPSPAATDTPAKANDAPKPAEPPASEKAATAPDGDALPDEGHRAEEEQTVNTIRETQTAIARKFEDEIANDVLSIFGVENEFRSFMSQTIMGFSVSQIVWSFVILMLTLIFRGLVTNIIFKYLHKLTKKTKFRHDEVLITALEKPVSLLLLWIGFFLAILVLPLNSSLEAVVDDLFRGTSMIIVIWALVRVIDVMADILNDIAQSRDSALHGFVPIMRKSSKAFIIVIGVLMVIDNLGYNVSGILATLGLGGAALAFASKDTIGNLFGTLMIMLDRPFKVGDWIIVGNQVDGDVESIGLRSTKVRTWPKTVMSIPNGVLANEYINNWSRMPKRRVKQYVGISYEASADDMEGIVADIKELLKNDEGVQQEFILVNFTDFGESSLDILVYYFTKTTAWVPHMEVRERVNCNIMRAVRARGLSIAFPARSLYMEGPIASKLADVEYKSRWEGQGEKDSSEQIPGDFGPSTPP</sequence>
<evidence type="ECO:0000256" key="6">
    <source>
        <dbReference type="ARBA" id="ARBA00023136"/>
    </source>
</evidence>
<feature type="signal peptide" evidence="9">
    <location>
        <begin position="1"/>
        <end position="19"/>
    </location>
</feature>
<dbReference type="EMBL" id="CP136920">
    <property type="protein sequence ID" value="WOO43229.1"/>
    <property type="molecule type" value="Genomic_DNA"/>
</dbReference>
<evidence type="ECO:0000259" key="11">
    <source>
        <dbReference type="Pfam" id="PF21082"/>
    </source>
</evidence>
<feature type="region of interest" description="Disordered" evidence="7">
    <location>
        <begin position="38"/>
        <end position="93"/>
    </location>
</feature>
<evidence type="ECO:0000256" key="1">
    <source>
        <dbReference type="ARBA" id="ARBA00004651"/>
    </source>
</evidence>
<dbReference type="AlphaFoldDB" id="A0AAQ3LBV1"/>
<dbReference type="InterPro" id="IPR010920">
    <property type="entry name" value="LSM_dom_sf"/>
</dbReference>
<evidence type="ECO:0000256" key="9">
    <source>
        <dbReference type="SAM" id="SignalP"/>
    </source>
</evidence>
<evidence type="ECO:0000259" key="12">
    <source>
        <dbReference type="Pfam" id="PF21088"/>
    </source>
</evidence>
<feature type="region of interest" description="Disordered" evidence="7">
    <location>
        <begin position="490"/>
        <end position="513"/>
    </location>
</feature>
<feature type="transmembrane region" description="Helical" evidence="8">
    <location>
        <begin position="184"/>
        <end position="205"/>
    </location>
</feature>
<dbReference type="GO" id="GO:0008381">
    <property type="term" value="F:mechanosensitive monoatomic ion channel activity"/>
    <property type="evidence" value="ECO:0007669"/>
    <property type="project" value="UniProtKB-ARBA"/>
</dbReference>
<gene>
    <name evidence="13" type="ORF">RZN69_09020</name>
</gene>
<evidence type="ECO:0000256" key="5">
    <source>
        <dbReference type="ARBA" id="ARBA00022989"/>
    </source>
</evidence>
<reference evidence="13 14" key="1">
    <citation type="submission" date="2023-10" db="EMBL/GenBank/DDBJ databases">
        <title>Rubellicoccus peritrichatus gen. nov., sp. nov., isolated from an algae of coral reef tank.</title>
        <authorList>
            <person name="Luo J."/>
        </authorList>
    </citation>
    <scope>NUCLEOTIDE SEQUENCE [LARGE SCALE GENOMIC DNA]</scope>
    <source>
        <strain evidence="13 14">CR14</strain>
    </source>
</reference>
<keyword evidence="9" id="KW-0732">Signal</keyword>
<dbReference type="Proteomes" id="UP001304300">
    <property type="component" value="Chromosome"/>
</dbReference>
<keyword evidence="6 8" id="KW-0472">Membrane</keyword>
<feature type="domain" description="Mechanosensitive ion channel MscS C-terminal" evidence="11">
    <location>
        <begin position="381"/>
        <end position="465"/>
    </location>
</feature>
<keyword evidence="4 8" id="KW-0812">Transmembrane</keyword>
<proteinExistence type="inferred from homology"/>
<evidence type="ECO:0000256" key="2">
    <source>
        <dbReference type="ARBA" id="ARBA00008017"/>
    </source>
</evidence>
<dbReference type="Gene3D" id="1.10.287.1260">
    <property type="match status" value="1"/>
</dbReference>